<dbReference type="AlphaFoldDB" id="A0A0Q1ILV9"/>
<sequence length="97" mass="11157">MSKKYKPPELHEYRGLTSSEQTAIHQMLISYVREENCRFNIIMSGKAEPYNLVKLTSINFENEASAIWVNFETITGEQIALPIGFLSRIEFSGQQEI</sequence>
<dbReference type="Proteomes" id="UP000248662">
    <property type="component" value="Unassembled WGS sequence"/>
</dbReference>
<dbReference type="EMBL" id="QKWF01000004">
    <property type="protein sequence ID" value="PZM19046.1"/>
    <property type="molecule type" value="Genomic_DNA"/>
</dbReference>
<evidence type="ECO:0000313" key="2">
    <source>
        <dbReference type="EMBL" id="PZM19046.1"/>
    </source>
</evidence>
<gene>
    <name evidence="1" type="ORF">APD06_04220</name>
    <name evidence="2" type="ORF">DOL94_00830</name>
</gene>
<evidence type="ECO:0000313" key="4">
    <source>
        <dbReference type="Proteomes" id="UP000248662"/>
    </source>
</evidence>
<reference evidence="2 4" key="2">
    <citation type="submission" date="2018-06" db="EMBL/GenBank/DDBJ databases">
        <title>Carbapenemase-producing Acinetobacter spp. from environmental sources in an hospital from French Polynesia.</title>
        <authorList>
            <person name="Bonnin R.A."/>
            <person name="Levy M."/>
            <person name="Cuzon G."/>
            <person name="Dortet L."/>
            <person name="Naas T."/>
        </authorList>
    </citation>
    <scope>NUCLEOTIDE SEQUENCE [LARGE SCALE GENOMIC DNA]</scope>
    <source>
        <strain evidence="2 4">R10</strain>
    </source>
</reference>
<reference evidence="1 3" key="1">
    <citation type="submission" date="2015-10" db="EMBL/GenBank/DDBJ databases">
        <title>The utility of whole genome sequencing in characterizing Acinetobacter epidemiology and analyzing hospital outbreaks.</title>
        <authorList>
            <person name="Ozer E.A."/>
            <person name="Fitzpatrick M.A."/>
            <person name="Hauser A.R."/>
        </authorList>
    </citation>
    <scope>NUCLEOTIDE SEQUENCE [LARGE SCALE GENOMIC DNA]</scope>
    <source>
        <strain evidence="1 3">ABBL059</strain>
    </source>
</reference>
<accession>A0A0Q1ILV9</accession>
<evidence type="ECO:0000313" key="3">
    <source>
        <dbReference type="Proteomes" id="UP000051322"/>
    </source>
</evidence>
<dbReference type="Proteomes" id="UP000051322">
    <property type="component" value="Unassembled WGS sequence"/>
</dbReference>
<protein>
    <submittedName>
        <fullName evidence="2">Uncharacterized protein</fullName>
    </submittedName>
</protein>
<evidence type="ECO:0000313" key="1">
    <source>
        <dbReference type="EMBL" id="KQD13598.1"/>
    </source>
</evidence>
<organism evidence="2 4">
    <name type="scientific">Acinetobacter baumannii</name>
    <dbReference type="NCBI Taxonomy" id="470"/>
    <lineage>
        <taxon>Bacteria</taxon>
        <taxon>Pseudomonadati</taxon>
        <taxon>Pseudomonadota</taxon>
        <taxon>Gammaproteobacteria</taxon>
        <taxon>Moraxellales</taxon>
        <taxon>Moraxellaceae</taxon>
        <taxon>Acinetobacter</taxon>
        <taxon>Acinetobacter calcoaceticus/baumannii complex</taxon>
    </lineage>
</organism>
<name>A0A0Q1ILV9_ACIBA</name>
<dbReference type="EMBL" id="LLFE01000141">
    <property type="protein sequence ID" value="KQD13598.1"/>
    <property type="molecule type" value="Genomic_DNA"/>
</dbReference>
<dbReference type="RefSeq" id="WP_024436197.1">
    <property type="nucleotide sequence ID" value="NZ_CAJHFM010000010.1"/>
</dbReference>
<proteinExistence type="predicted"/>
<comment type="caution">
    <text evidence="2">The sequence shown here is derived from an EMBL/GenBank/DDBJ whole genome shotgun (WGS) entry which is preliminary data.</text>
</comment>